<gene>
    <name evidence="2" type="ORF">SE18_21510</name>
</gene>
<dbReference type="Gene3D" id="1.10.510.10">
    <property type="entry name" value="Transferase(Phosphotransferase) domain 1"/>
    <property type="match status" value="1"/>
</dbReference>
<dbReference type="Proteomes" id="UP000050277">
    <property type="component" value="Unassembled WGS sequence"/>
</dbReference>
<name>A0A0P6XXJ3_9CHLR</name>
<dbReference type="Gene3D" id="1.20.58.840">
    <property type="match status" value="1"/>
</dbReference>
<dbReference type="RefSeq" id="WP_054536525.1">
    <property type="nucleotide sequence ID" value="NZ_LGKP01000035.1"/>
</dbReference>
<evidence type="ECO:0000313" key="3">
    <source>
        <dbReference type="Proteomes" id="UP000050277"/>
    </source>
</evidence>
<dbReference type="SUPFAM" id="SSF56112">
    <property type="entry name" value="Protein kinase-like (PK-like)"/>
    <property type="match status" value="1"/>
</dbReference>
<evidence type="ECO:0000259" key="1">
    <source>
        <dbReference type="Pfam" id="PF01636"/>
    </source>
</evidence>
<reference evidence="2 3" key="1">
    <citation type="submission" date="2015-07" db="EMBL/GenBank/DDBJ databases">
        <title>Whole genome sequence of Herpetosiphon geysericola DSM 7119.</title>
        <authorList>
            <person name="Hemp J."/>
            <person name="Ward L.M."/>
            <person name="Pace L.A."/>
            <person name="Fischer W.W."/>
        </authorList>
    </citation>
    <scope>NUCLEOTIDE SEQUENCE [LARGE SCALE GENOMIC DNA]</scope>
    <source>
        <strain evidence="2 3">DSM 7119</strain>
    </source>
</reference>
<proteinExistence type="predicted"/>
<protein>
    <recommendedName>
        <fullName evidence="1">Aminoglycoside phosphotransferase domain-containing protein</fullName>
    </recommendedName>
</protein>
<dbReference type="EMBL" id="LGKP01000035">
    <property type="protein sequence ID" value="KPL81259.1"/>
    <property type="molecule type" value="Genomic_DNA"/>
</dbReference>
<comment type="caution">
    <text evidence="2">The sequence shown here is derived from an EMBL/GenBank/DDBJ whole genome shotgun (WGS) entry which is preliminary data.</text>
</comment>
<dbReference type="Gene3D" id="3.30.200.20">
    <property type="entry name" value="Phosphorylase Kinase, domain 1"/>
    <property type="match status" value="1"/>
</dbReference>
<dbReference type="AlphaFoldDB" id="A0A0P6XXJ3"/>
<dbReference type="InterPro" id="IPR002575">
    <property type="entry name" value="Aminoglycoside_PTrfase"/>
</dbReference>
<feature type="domain" description="Aminoglycoside phosphotransferase" evidence="1">
    <location>
        <begin position="27"/>
        <end position="248"/>
    </location>
</feature>
<evidence type="ECO:0000313" key="2">
    <source>
        <dbReference type="EMBL" id="KPL81259.1"/>
    </source>
</evidence>
<sequence length="335" mass="38916">MQQAHAPDQAIIRQHLVQTYAIEASTIAQIERGNDPRAALYLVQTSEQQYFLKLKYGSIYQAGVLLPRYLKDRGVAAVVAPVDTRTQQLWGRCQQFHSVLYPYIEGSTGMDHGMSAQQWQSFGQQLRRIHTMQVRPPLRHMLRWEQFRPPWLPTVQTIHQSINTWPIGDSYSAELIDFWRVKTREISYVIERISELGHYLRANAREFGLSHGDIHTANIVLDQIQQINIVDWDYPLFAPKERDLRFVVGSVIGVPVQRHEEQWFFEGYGQPTIDYKALAYYRYERVIQDLGDYAQRVLLRRDAPQTIKQAALQSLRSRFLAGNIIESAYQADRAS</sequence>
<keyword evidence="3" id="KW-1185">Reference proteome</keyword>
<dbReference type="OrthoDB" id="1645186at2"/>
<accession>A0A0P6XXJ3</accession>
<dbReference type="Pfam" id="PF01636">
    <property type="entry name" value="APH"/>
    <property type="match status" value="1"/>
</dbReference>
<dbReference type="STRING" id="70996.SE18_21510"/>
<dbReference type="InterPro" id="IPR011009">
    <property type="entry name" value="Kinase-like_dom_sf"/>
</dbReference>
<organism evidence="2 3">
    <name type="scientific">Herpetosiphon geysericola</name>
    <dbReference type="NCBI Taxonomy" id="70996"/>
    <lineage>
        <taxon>Bacteria</taxon>
        <taxon>Bacillati</taxon>
        <taxon>Chloroflexota</taxon>
        <taxon>Chloroflexia</taxon>
        <taxon>Herpetosiphonales</taxon>
        <taxon>Herpetosiphonaceae</taxon>
        <taxon>Herpetosiphon</taxon>
    </lineage>
</organism>